<feature type="transmembrane region" description="Helical" evidence="6">
    <location>
        <begin position="315"/>
        <end position="344"/>
    </location>
</feature>
<dbReference type="InterPro" id="IPR013604">
    <property type="entry name" value="7TM_chemorcpt"/>
</dbReference>
<evidence type="ECO:0000256" key="5">
    <source>
        <dbReference type="ARBA" id="ARBA00023136"/>
    </source>
</evidence>
<sequence>MITFEYEYEYEYEFAFTFAMLLVQIFGKTININQLQLKSNSSREEEHLLPAAYNYAVRWRIRNIRSIDWLSLAMEGQLLATSRPYLQLFALLTLTPPPSSFGMSSRSWQRKFLLSIFSLYSCCILLLSVWVTFINVVILAIEVQTLEVTDFTNALGLVQKLFYTLLMATNYVYMFIHYGRLGDIYREIAALEKDIDGTFQSFGSKCKQPNFRIYMFKRIGLWAIFIVLVLPRLTIPVLTDFMSWRDRILTEFIIIVLEFKSIEYTLYVFLIRELLRRLRHKLLQLQRELSNCEQRALLQALCLAMRRNKQLLGRIWLLVGQLEGYFLLPMLLIFLYNGVCVLHIVNWAYIQALNPNDCCRFYRVFYLLILLTNLLIPCYYNSFGRILHNIRCGCGRITPQELSMVVMEYALQLEHLKLRFTCGGFFDINLKYFGGMVVTIISFTIILIQFKLQALLDTKQAATQRNG</sequence>
<comment type="function">
    <text evidence="6">Gustatory receptor which mediates acceptance or avoidance behavior, depending on its substrates.</text>
</comment>
<evidence type="ECO:0000256" key="6">
    <source>
        <dbReference type="RuleBase" id="RU363108"/>
    </source>
</evidence>
<evidence type="ECO:0000256" key="4">
    <source>
        <dbReference type="ARBA" id="ARBA00022989"/>
    </source>
</evidence>
<evidence type="ECO:0000313" key="8">
    <source>
        <dbReference type="RefSeq" id="XP_051862874.1"/>
    </source>
</evidence>
<feature type="transmembrane region" description="Helical" evidence="6">
    <location>
        <begin position="161"/>
        <end position="178"/>
    </location>
</feature>
<name>A0A9C6WHR0_DROAB</name>
<gene>
    <name evidence="8" type="primary">LOC117574455</name>
</gene>
<evidence type="ECO:0000256" key="1">
    <source>
        <dbReference type="ARBA" id="ARBA00004651"/>
    </source>
</evidence>
<keyword evidence="4 6" id="KW-1133">Transmembrane helix</keyword>
<keyword evidence="3 6" id="KW-0812">Transmembrane</keyword>
<evidence type="ECO:0000256" key="3">
    <source>
        <dbReference type="ARBA" id="ARBA00022692"/>
    </source>
</evidence>
<reference evidence="8" key="1">
    <citation type="submission" date="2025-08" db="UniProtKB">
        <authorList>
            <consortium name="RefSeq"/>
        </authorList>
    </citation>
    <scope>IDENTIFICATION</scope>
    <source>
        <strain evidence="8">15112-1751.03</strain>
        <tissue evidence="8">Whole Adult</tissue>
    </source>
</reference>
<dbReference type="GO" id="GO:0050909">
    <property type="term" value="P:sensory perception of taste"/>
    <property type="evidence" value="ECO:0007669"/>
    <property type="project" value="InterPro"/>
</dbReference>
<feature type="transmembrane region" description="Helical" evidence="6">
    <location>
        <begin position="112"/>
        <end position="141"/>
    </location>
</feature>
<organism evidence="7 8">
    <name type="scientific">Drosophila albomicans</name>
    <name type="common">Fruit fly</name>
    <dbReference type="NCBI Taxonomy" id="7291"/>
    <lineage>
        <taxon>Eukaryota</taxon>
        <taxon>Metazoa</taxon>
        <taxon>Ecdysozoa</taxon>
        <taxon>Arthropoda</taxon>
        <taxon>Hexapoda</taxon>
        <taxon>Insecta</taxon>
        <taxon>Pterygota</taxon>
        <taxon>Neoptera</taxon>
        <taxon>Endopterygota</taxon>
        <taxon>Diptera</taxon>
        <taxon>Brachycera</taxon>
        <taxon>Muscomorpha</taxon>
        <taxon>Ephydroidea</taxon>
        <taxon>Drosophilidae</taxon>
        <taxon>Drosophila</taxon>
    </lineage>
</organism>
<protein>
    <recommendedName>
        <fullName evidence="6">Gustatory receptor</fullName>
    </recommendedName>
</protein>
<proteinExistence type="inferred from homology"/>
<feature type="transmembrane region" description="Helical" evidence="6">
    <location>
        <begin position="364"/>
        <end position="381"/>
    </location>
</feature>
<dbReference type="GO" id="GO:0007165">
    <property type="term" value="P:signal transduction"/>
    <property type="evidence" value="ECO:0007669"/>
    <property type="project" value="UniProtKB-KW"/>
</dbReference>
<dbReference type="RefSeq" id="XP_051862874.1">
    <property type="nucleotide sequence ID" value="XM_052006914.1"/>
</dbReference>
<dbReference type="GO" id="GO:0005886">
    <property type="term" value="C:plasma membrane"/>
    <property type="evidence" value="ECO:0007669"/>
    <property type="project" value="UniProtKB-SubCell"/>
</dbReference>
<dbReference type="OrthoDB" id="6366728at2759"/>
<dbReference type="Proteomes" id="UP000515160">
    <property type="component" value="Chromosome 2R"/>
</dbReference>
<keyword evidence="7" id="KW-1185">Reference proteome</keyword>
<evidence type="ECO:0000256" key="2">
    <source>
        <dbReference type="ARBA" id="ARBA00022475"/>
    </source>
</evidence>
<accession>A0A9C6WHR0</accession>
<keyword evidence="2 6" id="KW-1003">Cell membrane</keyword>
<dbReference type="AlphaFoldDB" id="A0A9C6WHR0"/>
<evidence type="ECO:0000313" key="7">
    <source>
        <dbReference type="Proteomes" id="UP000515160"/>
    </source>
</evidence>
<dbReference type="GeneID" id="117574455"/>
<feature type="transmembrane region" description="Helical" evidence="6">
    <location>
        <begin position="432"/>
        <end position="450"/>
    </location>
</feature>
<comment type="subcellular location">
    <subcellularLocation>
        <location evidence="1 6">Cell membrane</location>
        <topology evidence="1 6">Multi-pass membrane protein</topology>
    </subcellularLocation>
</comment>
<feature type="transmembrane region" description="Helical" evidence="6">
    <location>
        <begin position="219"/>
        <end position="239"/>
    </location>
</feature>
<keyword evidence="5 6" id="KW-0472">Membrane</keyword>
<keyword evidence="6 8" id="KW-0675">Receptor</keyword>
<feature type="transmembrane region" description="Helical" evidence="6">
    <location>
        <begin position="251"/>
        <end position="271"/>
    </location>
</feature>
<dbReference type="Pfam" id="PF08395">
    <property type="entry name" value="7tm_7"/>
    <property type="match status" value="1"/>
</dbReference>
<keyword evidence="6" id="KW-0807">Transducer</keyword>
<comment type="similarity">
    <text evidence="6">Belongs to the insect chemoreceptor superfamily. Gustatory receptor (GR) family.</text>
</comment>